<dbReference type="Gene3D" id="3.40.190.150">
    <property type="entry name" value="Bordetella uptake gene, domain 1"/>
    <property type="match status" value="1"/>
</dbReference>
<accession>A0ABV4B3D8</accession>
<evidence type="ECO:0000256" key="1">
    <source>
        <dbReference type="ARBA" id="ARBA00006987"/>
    </source>
</evidence>
<feature type="signal peptide" evidence="2">
    <location>
        <begin position="1"/>
        <end position="22"/>
    </location>
</feature>
<keyword evidence="4" id="KW-1185">Reference proteome</keyword>
<dbReference type="SUPFAM" id="SSF53850">
    <property type="entry name" value="Periplasmic binding protein-like II"/>
    <property type="match status" value="1"/>
</dbReference>
<comment type="caution">
    <text evidence="3">The sequence shown here is derived from an EMBL/GenBank/DDBJ whole genome shotgun (WGS) entry which is preliminary data.</text>
</comment>
<dbReference type="Gene3D" id="3.40.190.10">
    <property type="entry name" value="Periplasmic binding protein-like II"/>
    <property type="match status" value="1"/>
</dbReference>
<dbReference type="Proteomes" id="UP001562178">
    <property type="component" value="Unassembled WGS sequence"/>
</dbReference>
<dbReference type="EMBL" id="JBGBDC010000005">
    <property type="protein sequence ID" value="MEY2251887.1"/>
    <property type="molecule type" value="Genomic_DNA"/>
</dbReference>
<gene>
    <name evidence="3" type="ORF">AB7A72_12800</name>
</gene>
<dbReference type="InterPro" id="IPR042100">
    <property type="entry name" value="Bug_dom1"/>
</dbReference>
<dbReference type="Pfam" id="PF03401">
    <property type="entry name" value="TctC"/>
    <property type="match status" value="1"/>
</dbReference>
<evidence type="ECO:0000313" key="3">
    <source>
        <dbReference type="EMBL" id="MEY2251887.1"/>
    </source>
</evidence>
<dbReference type="PANTHER" id="PTHR42928:SF5">
    <property type="entry name" value="BLR1237 PROTEIN"/>
    <property type="match status" value="1"/>
</dbReference>
<feature type="chain" id="PRO_5046554629" evidence="2">
    <location>
        <begin position="23"/>
        <end position="326"/>
    </location>
</feature>
<protein>
    <submittedName>
        <fullName evidence="3">Tripartite tricarboxylate transporter substrate-binding protein</fullName>
    </submittedName>
</protein>
<evidence type="ECO:0000256" key="2">
    <source>
        <dbReference type="SAM" id="SignalP"/>
    </source>
</evidence>
<organism evidence="3 4">
    <name type="scientific">Comamonas sediminis</name>
    <dbReference type="NCBI Taxonomy" id="1783360"/>
    <lineage>
        <taxon>Bacteria</taxon>
        <taxon>Pseudomonadati</taxon>
        <taxon>Pseudomonadota</taxon>
        <taxon>Betaproteobacteria</taxon>
        <taxon>Burkholderiales</taxon>
        <taxon>Comamonadaceae</taxon>
        <taxon>Comamonas</taxon>
    </lineage>
</organism>
<keyword evidence="2" id="KW-0732">Signal</keyword>
<comment type="similarity">
    <text evidence="1">Belongs to the UPF0065 (bug) family.</text>
</comment>
<dbReference type="PIRSF" id="PIRSF017082">
    <property type="entry name" value="YflP"/>
    <property type="match status" value="1"/>
</dbReference>
<dbReference type="InterPro" id="IPR005064">
    <property type="entry name" value="BUG"/>
</dbReference>
<sequence length="326" mass="33628">MMQRRQCSAALLALGALPYTSAAQPRLPSRPIRLVVPFGPGGVADLMVRIVSRTLSEMLGGPPIVVDNRPGAGGVLAAEQVARAAPDGQVLLLMSNANAVAESLFASLTYSTVRDFAPISLLGRFDLAMVVAHTSPLLSFQGLLAQARARPGQLNIGTLYSGSTPHLAAELLKSTLGLDVQLVPYNSSAALFHALRGQQVDAAVDMLAPVLAHVEGRLLRALVVMGGRRAAALPGVPTVSESDAAASGFDVTSWNGLAAPANTAPATIARLSAAANAALASADVAQRLQRLGVVPEGSTPAELATLLQRDIQRWAGVIARAGIARP</sequence>
<proteinExistence type="inferred from homology"/>
<evidence type="ECO:0000313" key="4">
    <source>
        <dbReference type="Proteomes" id="UP001562178"/>
    </source>
</evidence>
<dbReference type="PANTHER" id="PTHR42928">
    <property type="entry name" value="TRICARBOXYLATE-BINDING PROTEIN"/>
    <property type="match status" value="1"/>
</dbReference>
<name>A0ABV4B3D8_9BURK</name>
<reference evidence="3 4" key="1">
    <citation type="journal article" date="2016" name="Int. J. Syst. Evol. Microbiol.">
        <title>Description of Comamonas sediminis sp. nov., isolated from lagoon sediments.</title>
        <authorList>
            <person name="Subhash Y."/>
            <person name="Bang J.J."/>
            <person name="You T.H."/>
            <person name="Lee S.S."/>
        </authorList>
    </citation>
    <scope>NUCLEOTIDE SEQUENCE [LARGE SCALE GENOMIC DNA]</scope>
    <source>
        <strain evidence="3 4">JCM 31169</strain>
    </source>
</reference>